<sequence length="75" mass="8110">MPEGVPCASDWAALKVVGPLDFVLTGILATLLRPLADAHIPVFALSTYDTDYLLVREPQLEAARAVLLAHGHEFL</sequence>
<dbReference type="Gene3D" id="3.30.2130.10">
    <property type="entry name" value="VC0802-like"/>
    <property type="match status" value="1"/>
</dbReference>
<dbReference type="Proteomes" id="UP000334820">
    <property type="component" value="Unassembled WGS sequence"/>
</dbReference>
<reference evidence="2 3" key="1">
    <citation type="journal article" date="2019" name="Int. J. Syst. Evol. Microbiol.">
        <title>Thermogemmatispora aurantia sp. nov. and Thermogemmatispora argillosa sp. nov., within the class Ktedonobacteria, and emended description of the genus Thermogemmatispora.</title>
        <authorList>
            <person name="Zheng Y."/>
            <person name="Wang C.M."/>
            <person name="Sakai Y."/>
            <person name="Abe K."/>
            <person name="Yokota A."/>
            <person name="Yabe S."/>
        </authorList>
    </citation>
    <scope>NUCLEOTIDE SEQUENCE [LARGE SCALE GENOMIC DNA]</scope>
    <source>
        <strain evidence="2 3">A1-2</strain>
    </source>
</reference>
<dbReference type="PANTHER" id="PTHR31131:SF6">
    <property type="entry name" value="CASTOR ACT DOMAIN-CONTAINING PROTEIN"/>
    <property type="match status" value="1"/>
</dbReference>
<gene>
    <name evidence="2" type="ORF">KTAU_23410</name>
</gene>
<accession>A0A5J4K503</accession>
<comment type="caution">
    <text evidence="2">The sequence shown here is derived from an EMBL/GenBank/DDBJ whole genome shotgun (WGS) entry which is preliminary data.</text>
</comment>
<feature type="domain" description="CASTOR ACT" evidence="1">
    <location>
        <begin position="9"/>
        <end position="67"/>
    </location>
</feature>
<evidence type="ECO:0000313" key="3">
    <source>
        <dbReference type="Proteomes" id="UP000334820"/>
    </source>
</evidence>
<dbReference type="InterPro" id="IPR051719">
    <property type="entry name" value="CASTOR_mTORC1"/>
</dbReference>
<dbReference type="Pfam" id="PF13840">
    <property type="entry name" value="ACT_7"/>
    <property type="match status" value="1"/>
</dbReference>
<evidence type="ECO:0000259" key="1">
    <source>
        <dbReference type="Pfam" id="PF13840"/>
    </source>
</evidence>
<evidence type="ECO:0000313" key="2">
    <source>
        <dbReference type="EMBL" id="GER83704.1"/>
    </source>
</evidence>
<dbReference type="InterPro" id="IPR027795">
    <property type="entry name" value="CASTOR_ACT_dom"/>
</dbReference>
<organism evidence="2 3">
    <name type="scientific">Thermogemmatispora aurantia</name>
    <dbReference type="NCBI Taxonomy" id="2045279"/>
    <lineage>
        <taxon>Bacteria</taxon>
        <taxon>Bacillati</taxon>
        <taxon>Chloroflexota</taxon>
        <taxon>Ktedonobacteria</taxon>
        <taxon>Thermogemmatisporales</taxon>
        <taxon>Thermogemmatisporaceae</taxon>
        <taxon>Thermogemmatispora</taxon>
    </lineage>
</organism>
<dbReference type="PANTHER" id="PTHR31131">
    <property type="entry name" value="CHROMOSOME 1, WHOLE GENOME SHOTGUN SEQUENCE"/>
    <property type="match status" value="1"/>
</dbReference>
<dbReference type="AlphaFoldDB" id="A0A5J4K503"/>
<keyword evidence="3" id="KW-1185">Reference proteome</keyword>
<protein>
    <recommendedName>
        <fullName evidence="1">CASTOR ACT domain-containing protein</fullName>
    </recommendedName>
</protein>
<dbReference type="EMBL" id="BKZV01000003">
    <property type="protein sequence ID" value="GER83704.1"/>
    <property type="molecule type" value="Genomic_DNA"/>
</dbReference>
<proteinExistence type="predicted"/>
<dbReference type="InterPro" id="IPR045865">
    <property type="entry name" value="ACT-like_dom_sf"/>
</dbReference>
<dbReference type="CDD" id="cd04868">
    <property type="entry name" value="ACT_AK-like"/>
    <property type="match status" value="1"/>
</dbReference>
<dbReference type="SUPFAM" id="SSF55021">
    <property type="entry name" value="ACT-like"/>
    <property type="match status" value="1"/>
</dbReference>
<name>A0A5J4K503_9CHLR</name>